<reference evidence="1 2" key="1">
    <citation type="submission" date="2024-03" db="EMBL/GenBank/DDBJ databases">
        <authorList>
            <person name="Martinez-Hernandez J."/>
        </authorList>
    </citation>
    <scope>NUCLEOTIDE SEQUENCE [LARGE SCALE GENOMIC DNA]</scope>
</reference>
<dbReference type="AlphaFoldDB" id="A0AAV1XPU2"/>
<dbReference type="Proteomes" id="UP001497480">
    <property type="component" value="Unassembled WGS sequence"/>
</dbReference>
<evidence type="ECO:0000313" key="2">
    <source>
        <dbReference type="Proteomes" id="UP001497480"/>
    </source>
</evidence>
<proteinExistence type="predicted"/>
<dbReference type="EMBL" id="CAXHTB010000017">
    <property type="protein sequence ID" value="CAL0323836.1"/>
    <property type="molecule type" value="Genomic_DNA"/>
</dbReference>
<evidence type="ECO:0000313" key="1">
    <source>
        <dbReference type="EMBL" id="CAL0323836.1"/>
    </source>
</evidence>
<keyword evidence="2" id="KW-1185">Reference proteome</keyword>
<name>A0AAV1XPU2_LUPLU</name>
<accession>A0AAV1XPU2</accession>
<comment type="caution">
    <text evidence="1">The sequence shown here is derived from an EMBL/GenBank/DDBJ whole genome shotgun (WGS) entry which is preliminary data.</text>
</comment>
<gene>
    <name evidence="1" type="ORF">LLUT_LOCUS24896</name>
</gene>
<protein>
    <submittedName>
        <fullName evidence="1">Uncharacterized protein</fullName>
    </submittedName>
</protein>
<organism evidence="1 2">
    <name type="scientific">Lupinus luteus</name>
    <name type="common">European yellow lupine</name>
    <dbReference type="NCBI Taxonomy" id="3873"/>
    <lineage>
        <taxon>Eukaryota</taxon>
        <taxon>Viridiplantae</taxon>
        <taxon>Streptophyta</taxon>
        <taxon>Embryophyta</taxon>
        <taxon>Tracheophyta</taxon>
        <taxon>Spermatophyta</taxon>
        <taxon>Magnoliopsida</taxon>
        <taxon>eudicotyledons</taxon>
        <taxon>Gunneridae</taxon>
        <taxon>Pentapetalae</taxon>
        <taxon>rosids</taxon>
        <taxon>fabids</taxon>
        <taxon>Fabales</taxon>
        <taxon>Fabaceae</taxon>
        <taxon>Papilionoideae</taxon>
        <taxon>50 kb inversion clade</taxon>
        <taxon>genistoids sensu lato</taxon>
        <taxon>core genistoids</taxon>
        <taxon>Genisteae</taxon>
        <taxon>Lupinus</taxon>
    </lineage>
</organism>
<sequence length="77" mass="8297">MGAQLSKSVFIVGSISVSGYMLTSWFADSKVTSQSSAKSPIPSIMSMHLLSHNYLSSLHSPRTCSQLHDQVSLSPIN</sequence>